<organism evidence="2 3">
    <name type="scientific">Flavisphingopyxis soli</name>
    <dbReference type="NCBI Taxonomy" id="2601267"/>
    <lineage>
        <taxon>Bacteria</taxon>
        <taxon>Pseudomonadati</taxon>
        <taxon>Pseudomonadota</taxon>
        <taxon>Alphaproteobacteria</taxon>
        <taxon>Sphingomonadales</taxon>
        <taxon>Sphingopyxidaceae</taxon>
        <taxon>Flavisphingopyxis</taxon>
    </lineage>
</organism>
<dbReference type="PROSITE" id="PS51257">
    <property type="entry name" value="PROKAR_LIPOPROTEIN"/>
    <property type="match status" value="1"/>
</dbReference>
<feature type="signal peptide" evidence="1">
    <location>
        <begin position="1"/>
        <end position="26"/>
    </location>
</feature>
<evidence type="ECO:0000256" key="1">
    <source>
        <dbReference type="SAM" id="SignalP"/>
    </source>
</evidence>
<feature type="chain" id="PRO_5023110614" evidence="1">
    <location>
        <begin position="27"/>
        <end position="123"/>
    </location>
</feature>
<proteinExistence type="predicted"/>
<protein>
    <submittedName>
        <fullName evidence="2">Uncharacterized protein</fullName>
    </submittedName>
</protein>
<dbReference type="Proteomes" id="UP000321129">
    <property type="component" value="Unassembled WGS sequence"/>
</dbReference>
<dbReference type="EMBL" id="VOPY01000001">
    <property type="protein sequence ID" value="TXC73480.1"/>
    <property type="molecule type" value="Genomic_DNA"/>
</dbReference>
<name>A0A5C6ULQ5_9SPHN</name>
<keyword evidence="3" id="KW-1185">Reference proteome</keyword>
<dbReference type="AlphaFoldDB" id="A0A5C6ULQ5"/>
<reference evidence="2 3" key="1">
    <citation type="submission" date="2019-08" db="EMBL/GenBank/DDBJ databases">
        <title>Sphingorhabdus soil sp. nov., isolated from arctic soil.</title>
        <authorList>
            <person name="Liu Y."/>
        </authorList>
    </citation>
    <scope>NUCLEOTIDE SEQUENCE [LARGE SCALE GENOMIC DNA]</scope>
    <source>
        <strain evidence="2 3">D-2Q-5-6</strain>
    </source>
</reference>
<sequence length="123" mass="12771">MKRATAVLALATLALSGCVSRGAAVAAPAVRPASPTPRLNVAGLENIIGATRSALIAALGQPRLDIVEGAARKLQFTGEACVFDAYLYPPRRGAEPVVTYVDARLPTGEDTDRARCAAALEVR</sequence>
<gene>
    <name evidence="2" type="ORF">FSZ31_01645</name>
</gene>
<comment type="caution">
    <text evidence="2">The sequence shown here is derived from an EMBL/GenBank/DDBJ whole genome shotgun (WGS) entry which is preliminary data.</text>
</comment>
<evidence type="ECO:0000313" key="3">
    <source>
        <dbReference type="Proteomes" id="UP000321129"/>
    </source>
</evidence>
<dbReference type="OrthoDB" id="8482143at2"/>
<evidence type="ECO:0000313" key="2">
    <source>
        <dbReference type="EMBL" id="TXC73480.1"/>
    </source>
</evidence>
<keyword evidence="1" id="KW-0732">Signal</keyword>
<dbReference type="RefSeq" id="WP_147121317.1">
    <property type="nucleotide sequence ID" value="NZ_VOPY01000001.1"/>
</dbReference>
<accession>A0A5C6ULQ5</accession>